<keyword evidence="2" id="KW-1185">Reference proteome</keyword>
<name>A0A195BHH7_9HYME</name>
<proteinExistence type="predicted"/>
<dbReference type="AlphaFoldDB" id="A0A195BHH7"/>
<protein>
    <submittedName>
        <fullName evidence="1">Uncharacterized protein</fullName>
    </submittedName>
</protein>
<sequence>MIFCRVYSWAQNNLHVVGLKDILYLDAARPPSRVNSAFDKVFPLAANLVKTLTSYPAACREAYEDSAALPPAVTVLARDRISTGAEDGHSRAA</sequence>
<dbReference type="EMBL" id="KQ976465">
    <property type="protein sequence ID" value="KYM84273.1"/>
    <property type="molecule type" value="Genomic_DNA"/>
</dbReference>
<accession>A0A195BHH7</accession>
<dbReference type="Proteomes" id="UP000078540">
    <property type="component" value="Unassembled WGS sequence"/>
</dbReference>
<gene>
    <name evidence="1" type="ORF">ALC53_05366</name>
</gene>
<evidence type="ECO:0000313" key="2">
    <source>
        <dbReference type="Proteomes" id="UP000078540"/>
    </source>
</evidence>
<evidence type="ECO:0000313" key="1">
    <source>
        <dbReference type="EMBL" id="KYM84273.1"/>
    </source>
</evidence>
<reference evidence="1 2" key="1">
    <citation type="submission" date="2015-09" db="EMBL/GenBank/DDBJ databases">
        <title>Atta colombica WGS genome.</title>
        <authorList>
            <person name="Nygaard S."/>
            <person name="Hu H."/>
            <person name="Boomsma J."/>
            <person name="Zhang G."/>
        </authorList>
    </citation>
    <scope>NUCLEOTIDE SEQUENCE [LARGE SCALE GENOMIC DNA]</scope>
    <source>
        <strain evidence="1">Treedump-2</strain>
        <tissue evidence="1">Whole body</tissue>
    </source>
</reference>
<organism evidence="1 2">
    <name type="scientific">Atta colombica</name>
    <dbReference type="NCBI Taxonomy" id="520822"/>
    <lineage>
        <taxon>Eukaryota</taxon>
        <taxon>Metazoa</taxon>
        <taxon>Ecdysozoa</taxon>
        <taxon>Arthropoda</taxon>
        <taxon>Hexapoda</taxon>
        <taxon>Insecta</taxon>
        <taxon>Pterygota</taxon>
        <taxon>Neoptera</taxon>
        <taxon>Endopterygota</taxon>
        <taxon>Hymenoptera</taxon>
        <taxon>Apocrita</taxon>
        <taxon>Aculeata</taxon>
        <taxon>Formicoidea</taxon>
        <taxon>Formicidae</taxon>
        <taxon>Myrmicinae</taxon>
        <taxon>Atta</taxon>
    </lineage>
</organism>